<dbReference type="AlphaFoldDB" id="A0A0C2DI96"/>
<dbReference type="GO" id="GO:0015562">
    <property type="term" value="F:efflux transmembrane transporter activity"/>
    <property type="evidence" value="ECO:0007669"/>
    <property type="project" value="TreeGrafter"/>
</dbReference>
<comment type="caution">
    <text evidence="2">The sequence shown here is derived from an EMBL/GenBank/DDBJ whole genome shotgun (WGS) entry which is preliminary data.</text>
</comment>
<dbReference type="PANTHER" id="PTHR30469">
    <property type="entry name" value="MULTIDRUG RESISTANCE PROTEIN MDTA"/>
    <property type="match status" value="1"/>
</dbReference>
<dbReference type="PROSITE" id="PS51257">
    <property type="entry name" value="PROKAR_LIPOPROTEIN"/>
    <property type="match status" value="1"/>
</dbReference>
<dbReference type="Gene3D" id="1.10.287.470">
    <property type="entry name" value="Helix hairpin bin"/>
    <property type="match status" value="1"/>
</dbReference>
<evidence type="ECO:0000256" key="1">
    <source>
        <dbReference type="SAM" id="SignalP"/>
    </source>
</evidence>
<dbReference type="Proteomes" id="UP000031599">
    <property type="component" value="Unassembled WGS sequence"/>
</dbReference>
<feature type="signal peptide" evidence="1">
    <location>
        <begin position="1"/>
        <end position="20"/>
    </location>
</feature>
<reference evidence="2 3" key="1">
    <citation type="submission" date="2014-12" db="EMBL/GenBank/DDBJ databases">
        <title>Genome assembly of Enhygromyxa salina DSM 15201.</title>
        <authorList>
            <person name="Sharma G."/>
            <person name="Subramanian S."/>
        </authorList>
    </citation>
    <scope>NUCLEOTIDE SEQUENCE [LARGE SCALE GENOMIC DNA]</scope>
    <source>
        <strain evidence="2 3">DSM 15201</strain>
    </source>
</reference>
<name>A0A0C2DI96_9BACT</name>
<protein>
    <submittedName>
        <fullName evidence="2">Uncharacterized protein</fullName>
    </submittedName>
</protein>
<proteinExistence type="predicted"/>
<feature type="chain" id="PRO_5002147445" evidence="1">
    <location>
        <begin position="21"/>
        <end position="315"/>
    </location>
</feature>
<dbReference type="GO" id="GO:1990281">
    <property type="term" value="C:efflux pump complex"/>
    <property type="evidence" value="ECO:0007669"/>
    <property type="project" value="TreeGrafter"/>
</dbReference>
<dbReference type="PANTHER" id="PTHR30469:SF39">
    <property type="entry name" value="SLL0180 PROTEIN"/>
    <property type="match status" value="1"/>
</dbReference>
<dbReference type="RefSeq" id="WP_165703577.1">
    <property type="nucleotide sequence ID" value="NZ_JMCC02000002.1"/>
</dbReference>
<gene>
    <name evidence="2" type="ORF">DB30_02673</name>
</gene>
<accession>A0A0C2DI96</accession>
<dbReference type="SUPFAM" id="SSF111369">
    <property type="entry name" value="HlyD-like secretion proteins"/>
    <property type="match status" value="1"/>
</dbReference>
<evidence type="ECO:0000313" key="2">
    <source>
        <dbReference type="EMBL" id="KIG19392.1"/>
    </source>
</evidence>
<evidence type="ECO:0000313" key="3">
    <source>
        <dbReference type="Proteomes" id="UP000031599"/>
    </source>
</evidence>
<organism evidence="2 3">
    <name type="scientific">Enhygromyxa salina</name>
    <dbReference type="NCBI Taxonomy" id="215803"/>
    <lineage>
        <taxon>Bacteria</taxon>
        <taxon>Pseudomonadati</taxon>
        <taxon>Myxococcota</taxon>
        <taxon>Polyangia</taxon>
        <taxon>Nannocystales</taxon>
        <taxon>Nannocystaceae</taxon>
        <taxon>Enhygromyxa</taxon>
    </lineage>
</organism>
<dbReference type="EMBL" id="JMCC02000002">
    <property type="protein sequence ID" value="KIG19392.1"/>
    <property type="molecule type" value="Genomic_DNA"/>
</dbReference>
<sequence length="315" mass="34068">MKRFTVCRCVSFLVCVSALACDAPNIFERAPRPAPAEDVSAATSPTIERVPAFDEIDPCTELGVIIPRQSIELAAPRAGIVRGGGPQLIATGALLYEIEAGDDVAVLEVQRAELDEAKATRERYAAEQHARARELRGAEQLGAYLPDTERDTAREAHTIAAREVHRADALRRAASARLEAQRARIEAGQLEAPFAGRLIREWAVPGAWVEAGQPLARFASTEDLVIRVALPAEHGSGAPIEARWRWPDGVDEPLTVHLHPTGADVDELSGLRIYEAPVNAADLRDHALGGRVNVELPTCHGHAIPQPPRGTEHEP</sequence>
<dbReference type="Gene3D" id="2.40.50.100">
    <property type="match status" value="1"/>
</dbReference>
<keyword evidence="1" id="KW-0732">Signal</keyword>
<dbReference type="Gene3D" id="2.40.30.170">
    <property type="match status" value="1"/>
</dbReference>